<proteinExistence type="predicted"/>
<organism evidence="2 3">
    <name type="scientific">Prosthecobacter vanneervenii</name>
    <dbReference type="NCBI Taxonomy" id="48466"/>
    <lineage>
        <taxon>Bacteria</taxon>
        <taxon>Pseudomonadati</taxon>
        <taxon>Verrucomicrobiota</taxon>
        <taxon>Verrucomicrobiia</taxon>
        <taxon>Verrucomicrobiales</taxon>
        <taxon>Verrucomicrobiaceae</taxon>
        <taxon>Prosthecobacter</taxon>
    </lineage>
</organism>
<dbReference type="Proteomes" id="UP000590740">
    <property type="component" value="Unassembled WGS sequence"/>
</dbReference>
<comment type="caution">
    <text evidence="2">The sequence shown here is derived from an EMBL/GenBank/DDBJ whole genome shotgun (WGS) entry which is preliminary data.</text>
</comment>
<accession>A0A7W8DI97</accession>
<dbReference type="RefSeq" id="WP_184337884.1">
    <property type="nucleotide sequence ID" value="NZ_JACHIG010000001.1"/>
</dbReference>
<evidence type="ECO:0008006" key="4">
    <source>
        <dbReference type="Google" id="ProtNLM"/>
    </source>
</evidence>
<feature type="transmembrane region" description="Helical" evidence="1">
    <location>
        <begin position="44"/>
        <end position="65"/>
    </location>
</feature>
<dbReference type="EMBL" id="JACHIG010000001">
    <property type="protein sequence ID" value="MBB5030934.1"/>
    <property type="molecule type" value="Genomic_DNA"/>
</dbReference>
<name>A0A7W8DI97_9BACT</name>
<protein>
    <recommendedName>
        <fullName evidence="4">DUF1232 domain-containing protein</fullName>
    </recommendedName>
</protein>
<feature type="transmembrane region" description="Helical" evidence="1">
    <location>
        <begin position="7"/>
        <end position="32"/>
    </location>
</feature>
<keyword evidence="1" id="KW-1133">Transmembrane helix</keyword>
<keyword evidence="1" id="KW-0812">Transmembrane</keyword>
<reference evidence="2 3" key="1">
    <citation type="submission" date="2020-08" db="EMBL/GenBank/DDBJ databases">
        <title>Genomic Encyclopedia of Type Strains, Phase IV (KMG-IV): sequencing the most valuable type-strain genomes for metagenomic binning, comparative biology and taxonomic classification.</title>
        <authorList>
            <person name="Goeker M."/>
        </authorList>
    </citation>
    <scope>NUCLEOTIDE SEQUENCE [LARGE SCALE GENOMIC DNA]</scope>
    <source>
        <strain evidence="2 3">DSM 12252</strain>
    </source>
</reference>
<sequence length="86" mass="9315">MKLIRDLVVLGSGIVSALYLLNMGFGIVEIIPDNTPIFGNLDEAAATALLINCLAYFGVDLGHLFKRKDASTKPAPKTHDIDVEKM</sequence>
<evidence type="ECO:0000256" key="1">
    <source>
        <dbReference type="SAM" id="Phobius"/>
    </source>
</evidence>
<dbReference type="AlphaFoldDB" id="A0A7W8DI97"/>
<keyword evidence="3" id="KW-1185">Reference proteome</keyword>
<evidence type="ECO:0000313" key="3">
    <source>
        <dbReference type="Proteomes" id="UP000590740"/>
    </source>
</evidence>
<gene>
    <name evidence="2" type="ORF">HNQ65_000488</name>
</gene>
<keyword evidence="1" id="KW-0472">Membrane</keyword>
<evidence type="ECO:0000313" key="2">
    <source>
        <dbReference type="EMBL" id="MBB5030934.1"/>
    </source>
</evidence>